<dbReference type="Gene3D" id="3.30.70.360">
    <property type="match status" value="1"/>
</dbReference>
<reference evidence="4" key="1">
    <citation type="journal article" date="2019" name="Int. J. Syst. Evol. Microbiol.">
        <title>The Global Catalogue of Microorganisms (GCM) 10K type strain sequencing project: providing services to taxonomists for standard genome sequencing and annotation.</title>
        <authorList>
            <consortium name="The Broad Institute Genomics Platform"/>
            <consortium name="The Broad Institute Genome Sequencing Center for Infectious Disease"/>
            <person name="Wu L."/>
            <person name="Ma J."/>
        </authorList>
    </citation>
    <scope>NUCLEOTIDE SEQUENCE [LARGE SCALE GENOMIC DNA]</scope>
    <source>
        <strain evidence="4">NBRC 112502</strain>
    </source>
</reference>
<dbReference type="PANTHER" id="PTHR11014:SF63">
    <property type="entry name" value="METALLOPEPTIDASE, PUTATIVE (AFU_ORTHOLOGUE AFUA_6G09600)-RELATED"/>
    <property type="match status" value="1"/>
</dbReference>
<dbReference type="InterPro" id="IPR002933">
    <property type="entry name" value="Peptidase_M20"/>
</dbReference>
<dbReference type="EMBL" id="BSOS01000090">
    <property type="protein sequence ID" value="GLR68621.1"/>
    <property type="molecule type" value="Genomic_DNA"/>
</dbReference>
<evidence type="ECO:0000313" key="3">
    <source>
        <dbReference type="EMBL" id="GLR68621.1"/>
    </source>
</evidence>
<name>A0ABQ6A9M1_9PROT</name>
<dbReference type="Pfam" id="PF07687">
    <property type="entry name" value="M20_dimer"/>
    <property type="match status" value="1"/>
</dbReference>
<dbReference type="Proteomes" id="UP001156641">
    <property type="component" value="Unassembled WGS sequence"/>
</dbReference>
<evidence type="ECO:0000259" key="2">
    <source>
        <dbReference type="Pfam" id="PF07687"/>
    </source>
</evidence>
<sequence length="430" mass="45690">MVISSKKSPLMSVLLSSLSDKLLFELEEIYKDIHANPELSMQEHRTASIAASWLKRHGFEVTEKVGGTGVVGLLHNGDGPTVMLRADMDALPIQEITGLPYASQATGTDRFGQPTAIAHSCGHDMHVAWLMGVTRILAENRSAWRGAVMAIFQPGEETAQGARAMIADGMVKRFPKPDIMLAQHVMPLSAGEIGWRAGTILSAGDSWEVTMYGRGAHGSMPQKSIDPVVMAAAAVMRLQGVVSREVAMTDSAVVTVGTLRAGSSDNVIPDHAMLRLNIRTFKEQVRGRVLAAVKRILEAEAAASGAPKGPAFSVLSEYPVTRNDEAATQTVVAALERHFGTERVHEVQPATASEDFGLFGSAWGVPVVFWVVGGIDPATFAAAEVTGKVDALPANHAPDFAPVIHPTLRTGIEAMLAAASAWLAPDALKA</sequence>
<dbReference type="InterPro" id="IPR017439">
    <property type="entry name" value="Amidohydrolase"/>
</dbReference>
<dbReference type="Gene3D" id="3.40.630.10">
    <property type="entry name" value="Zn peptidases"/>
    <property type="match status" value="1"/>
</dbReference>
<evidence type="ECO:0000313" key="4">
    <source>
        <dbReference type="Proteomes" id="UP001156641"/>
    </source>
</evidence>
<organism evidence="3 4">
    <name type="scientific">Acidocella aquatica</name>
    <dbReference type="NCBI Taxonomy" id="1922313"/>
    <lineage>
        <taxon>Bacteria</taxon>
        <taxon>Pseudomonadati</taxon>
        <taxon>Pseudomonadota</taxon>
        <taxon>Alphaproteobacteria</taxon>
        <taxon>Acetobacterales</taxon>
        <taxon>Acidocellaceae</taxon>
        <taxon>Acidocella</taxon>
    </lineage>
</organism>
<dbReference type="InterPro" id="IPR011650">
    <property type="entry name" value="Peptidase_M20_dimer"/>
</dbReference>
<evidence type="ECO:0000256" key="1">
    <source>
        <dbReference type="ARBA" id="ARBA00022801"/>
    </source>
</evidence>
<comment type="caution">
    <text evidence="3">The sequence shown here is derived from an EMBL/GenBank/DDBJ whole genome shotgun (WGS) entry which is preliminary data.</text>
</comment>
<keyword evidence="4" id="KW-1185">Reference proteome</keyword>
<dbReference type="SUPFAM" id="SSF53187">
    <property type="entry name" value="Zn-dependent exopeptidases"/>
    <property type="match status" value="1"/>
</dbReference>
<gene>
    <name evidence="3" type="ORF">GCM10010909_33020</name>
</gene>
<accession>A0ABQ6A9M1</accession>
<dbReference type="SUPFAM" id="SSF55031">
    <property type="entry name" value="Bacterial exopeptidase dimerisation domain"/>
    <property type="match status" value="1"/>
</dbReference>
<dbReference type="InterPro" id="IPR036264">
    <property type="entry name" value="Bact_exopeptidase_dim_dom"/>
</dbReference>
<dbReference type="PIRSF" id="PIRSF005962">
    <property type="entry name" value="Pept_M20D_amidohydro"/>
    <property type="match status" value="1"/>
</dbReference>
<dbReference type="NCBIfam" id="TIGR01891">
    <property type="entry name" value="amidohydrolases"/>
    <property type="match status" value="1"/>
</dbReference>
<dbReference type="PANTHER" id="PTHR11014">
    <property type="entry name" value="PEPTIDASE M20 FAMILY MEMBER"/>
    <property type="match status" value="1"/>
</dbReference>
<dbReference type="Pfam" id="PF01546">
    <property type="entry name" value="Peptidase_M20"/>
    <property type="match status" value="1"/>
</dbReference>
<keyword evidence="1" id="KW-0378">Hydrolase</keyword>
<feature type="domain" description="Peptidase M20 dimerisation" evidence="2">
    <location>
        <begin position="206"/>
        <end position="302"/>
    </location>
</feature>
<proteinExistence type="predicted"/>
<protein>
    <submittedName>
        <fullName evidence="3">Peptidase</fullName>
    </submittedName>
</protein>
<dbReference type="RefSeq" id="WP_284259464.1">
    <property type="nucleotide sequence ID" value="NZ_BSOS01000090.1"/>
</dbReference>